<dbReference type="EMBL" id="UGSZ01000001">
    <property type="protein sequence ID" value="SUB56266.1"/>
    <property type="molecule type" value="Genomic_DNA"/>
</dbReference>
<dbReference type="STRING" id="1122949.GCA_000378725_00107"/>
<feature type="transmembrane region" description="Helical" evidence="7">
    <location>
        <begin position="279"/>
        <end position="297"/>
    </location>
</feature>
<dbReference type="RefSeq" id="WP_019034181.1">
    <property type="nucleotide sequence ID" value="NZ_UGSZ01000001.1"/>
</dbReference>
<feature type="transmembrane region" description="Helical" evidence="7">
    <location>
        <begin position="77"/>
        <end position="95"/>
    </location>
</feature>
<feature type="transmembrane region" description="Helical" evidence="7">
    <location>
        <begin position="215"/>
        <end position="234"/>
    </location>
</feature>
<feature type="transmembrane region" description="Helical" evidence="7">
    <location>
        <begin position="317"/>
        <end position="338"/>
    </location>
</feature>
<feature type="transmembrane region" description="Helical" evidence="7">
    <location>
        <begin position="182"/>
        <end position="203"/>
    </location>
</feature>
<dbReference type="Proteomes" id="UP000255517">
    <property type="component" value="Unassembled WGS sequence"/>
</dbReference>
<reference evidence="9 10" key="1">
    <citation type="submission" date="2018-06" db="EMBL/GenBank/DDBJ databases">
        <authorList>
            <consortium name="Pathogen Informatics"/>
            <person name="Doyle S."/>
        </authorList>
    </citation>
    <scope>NUCLEOTIDE SEQUENCE [LARGE SCALE GENOMIC DNA]</scope>
    <source>
        <strain evidence="9 10">NCTC13149</strain>
    </source>
</reference>
<accession>A0A379C3S8</accession>
<keyword evidence="6 7" id="KW-0472">Membrane</keyword>
<dbReference type="Pfam" id="PF01757">
    <property type="entry name" value="Acyl_transf_3"/>
    <property type="match status" value="1"/>
</dbReference>
<dbReference type="PANTHER" id="PTHR40074:SF2">
    <property type="entry name" value="O-ACETYLTRANSFERASE WECH"/>
    <property type="match status" value="1"/>
</dbReference>
<keyword evidence="4 7" id="KW-0812">Transmembrane</keyword>
<evidence type="ECO:0000256" key="3">
    <source>
        <dbReference type="ARBA" id="ARBA00022475"/>
    </source>
</evidence>
<comment type="subcellular location">
    <subcellularLocation>
        <location evidence="1">Cell membrane</location>
        <topology evidence="1">Multi-pass membrane protein</topology>
    </subcellularLocation>
</comment>
<comment type="similarity">
    <text evidence="2">Belongs to the acyltransferase 3 family.</text>
</comment>
<evidence type="ECO:0000313" key="9">
    <source>
        <dbReference type="EMBL" id="SUB56266.1"/>
    </source>
</evidence>
<evidence type="ECO:0000313" key="10">
    <source>
        <dbReference type="Proteomes" id="UP000255517"/>
    </source>
</evidence>
<proteinExistence type="inferred from homology"/>
<feature type="transmembrane region" description="Helical" evidence="7">
    <location>
        <begin position="41"/>
        <end position="65"/>
    </location>
</feature>
<keyword evidence="3" id="KW-1003">Cell membrane</keyword>
<protein>
    <submittedName>
        <fullName evidence="9">Uncharacterized protein conserved in bacteria</fullName>
    </submittedName>
</protein>
<feature type="transmembrane region" description="Helical" evidence="7">
    <location>
        <begin position="12"/>
        <end position="35"/>
    </location>
</feature>
<sequence>MKQRDYNLDLIKTLAIIATVGIHLNACGSICQIYSKTWNFFVLFGSLLRFCVPVFCMATGYLLYTKDSIDINKILKKVLKFAIIFVLAEIVYRISYCPYMKYLYGEKIVLHNIIEDILQGNIKPHLYFLQIISLVYLFAPLGILIVKNENKELSYLLKLWIILSMCTLFLADIVNIRFFKIFNIYILYGAYNFIIYAMLGAYIRKYKKIHLNFNTILCILGFLIGYLGVVFIMWKLSKTSGQSDYSIWDSVNIFTFLMSYSLFVLALKVKINSNKIKKILTLVSQNTLGIYLVHVLFTDFIHNMDLDYINFFGIEKILILFIDLFIILFLSLGISILAKKIFQRN</sequence>
<dbReference type="OrthoDB" id="1699070at2"/>
<keyword evidence="5 7" id="KW-1133">Transmembrane helix</keyword>
<feature type="transmembrane region" description="Helical" evidence="7">
    <location>
        <begin position="127"/>
        <end position="146"/>
    </location>
</feature>
<evidence type="ECO:0000256" key="6">
    <source>
        <dbReference type="ARBA" id="ARBA00023136"/>
    </source>
</evidence>
<dbReference type="GO" id="GO:0005886">
    <property type="term" value="C:plasma membrane"/>
    <property type="evidence" value="ECO:0007669"/>
    <property type="project" value="UniProtKB-SubCell"/>
</dbReference>
<evidence type="ECO:0000256" key="7">
    <source>
        <dbReference type="SAM" id="Phobius"/>
    </source>
</evidence>
<dbReference type="GO" id="GO:0009246">
    <property type="term" value="P:enterobacterial common antigen biosynthetic process"/>
    <property type="evidence" value="ECO:0007669"/>
    <property type="project" value="TreeGrafter"/>
</dbReference>
<feature type="domain" description="Acyltransferase 3" evidence="8">
    <location>
        <begin position="6"/>
        <end position="337"/>
    </location>
</feature>
<dbReference type="InterPro" id="IPR002656">
    <property type="entry name" value="Acyl_transf_3_dom"/>
</dbReference>
<feature type="transmembrane region" description="Helical" evidence="7">
    <location>
        <begin position="155"/>
        <end position="176"/>
    </location>
</feature>
<name>A0A379C3S8_9FIRM</name>
<evidence type="ECO:0000256" key="4">
    <source>
        <dbReference type="ARBA" id="ARBA00022692"/>
    </source>
</evidence>
<evidence type="ECO:0000256" key="2">
    <source>
        <dbReference type="ARBA" id="ARBA00007400"/>
    </source>
</evidence>
<evidence type="ECO:0000256" key="1">
    <source>
        <dbReference type="ARBA" id="ARBA00004651"/>
    </source>
</evidence>
<gene>
    <name evidence="9" type="ORF">NCTC13149_00036</name>
</gene>
<evidence type="ECO:0000259" key="8">
    <source>
        <dbReference type="Pfam" id="PF01757"/>
    </source>
</evidence>
<dbReference type="AlphaFoldDB" id="A0A379C3S8"/>
<dbReference type="GO" id="GO:0016413">
    <property type="term" value="F:O-acetyltransferase activity"/>
    <property type="evidence" value="ECO:0007669"/>
    <property type="project" value="TreeGrafter"/>
</dbReference>
<organism evidence="9 10">
    <name type="scientific">Peptoniphilus lacrimalis</name>
    <dbReference type="NCBI Taxonomy" id="33031"/>
    <lineage>
        <taxon>Bacteria</taxon>
        <taxon>Bacillati</taxon>
        <taxon>Bacillota</taxon>
        <taxon>Tissierellia</taxon>
        <taxon>Tissierellales</taxon>
        <taxon>Peptoniphilaceae</taxon>
        <taxon>Peptoniphilus</taxon>
    </lineage>
</organism>
<evidence type="ECO:0000256" key="5">
    <source>
        <dbReference type="ARBA" id="ARBA00022989"/>
    </source>
</evidence>
<feature type="transmembrane region" description="Helical" evidence="7">
    <location>
        <begin position="246"/>
        <end position="267"/>
    </location>
</feature>
<dbReference type="PANTHER" id="PTHR40074">
    <property type="entry name" value="O-ACETYLTRANSFERASE WECH"/>
    <property type="match status" value="1"/>
</dbReference>